<organism evidence="1">
    <name type="scientific">Gallibacterium anatis (strain UMN179)</name>
    <name type="common">Pasteurella anatis</name>
    <dbReference type="NCBI Taxonomy" id="1005058"/>
    <lineage>
        <taxon>Bacteria</taxon>
        <taxon>Pseudomonadati</taxon>
        <taxon>Pseudomonadota</taxon>
        <taxon>Gammaproteobacteria</taxon>
        <taxon>Pasteurellales</taxon>
        <taxon>Pasteurellaceae</taxon>
        <taxon>Gallibacterium</taxon>
    </lineage>
</organism>
<dbReference type="EMBL" id="CP002667">
    <property type="protein sequence ID" value="AEC16808.1"/>
    <property type="molecule type" value="Genomic_DNA"/>
</dbReference>
<name>F4HE78_GALAU</name>
<dbReference type="STRING" id="1005058.UMN179_00777"/>
<dbReference type="AlphaFoldDB" id="F4HE78"/>
<dbReference type="HOGENOM" id="CLU_3216682_0_0_6"/>
<gene>
    <name evidence="1" type="ordered locus">UMN179_00777</name>
</gene>
<sequence length="44" mass="5235">MQLIPLKFPRMAEIRQQIQNQQLHQTLQTIKATQEKTNRMLETG</sequence>
<dbReference type="KEGG" id="gan:UMN179_00777"/>
<accession>F4HE78</accession>
<proteinExistence type="predicted"/>
<dbReference type="Proteomes" id="UP000006908">
    <property type="component" value="Chromosome"/>
</dbReference>
<reference evidence="1" key="1">
    <citation type="journal article" date="2011" name="J. Bacteriol.">
        <title>Complete genome sequence of Gallibacterium anatis strain UMN179, isolated from a laying hen with peritonitis.</title>
        <authorList>
            <person name="Johnson T.J."/>
            <person name="Fernandez-Alarcon C."/>
            <person name="Bojesen A.M."/>
            <person name="Nolan L.K."/>
            <person name="Trampel D.W."/>
            <person name="Seemann T."/>
        </authorList>
    </citation>
    <scope>NUCLEOTIDE SEQUENCE [LARGE SCALE GENOMIC DNA]</scope>
    <source>
        <strain evidence="1">UMN179</strain>
    </source>
</reference>
<evidence type="ECO:0000313" key="1">
    <source>
        <dbReference type="EMBL" id="AEC16808.1"/>
    </source>
</evidence>
<protein>
    <submittedName>
        <fullName evidence="1">Uncharacterized protein</fullName>
    </submittedName>
</protein>